<reference evidence="3 4" key="1">
    <citation type="submission" date="2020-05" db="EMBL/GenBank/DDBJ databases">
        <title>Complete genome sequence of Alicycliphilus denitrificans DP3.</title>
        <authorList>
            <person name="Chen X."/>
        </authorList>
    </citation>
    <scope>NUCLEOTIDE SEQUENCE [LARGE SCALE GENOMIC DNA]</scope>
    <source>
        <strain evidence="3 4">DP3</strain>
    </source>
</reference>
<dbReference type="Proteomes" id="UP000500755">
    <property type="component" value="Chromosome"/>
</dbReference>
<sequence length="272" mass="29847">MNFETIQYELRDGIGLLTLNRPRQRNPLSVQMRDELASLMPVISHDPSVKALVVTGAGENFCGGGDISGMRKPVTARTPAEGRNTIRDVQAWLPQFVGLEKPVIAAVDGVCYGAGFSLALAADFIVCTPRARFCQAFVRVGLVPDFSAIFLLPRTVGLHKAKELMFTGRVVDAEEAKSLGIVFEIHQPESLLAAAMAIAGRFREAPTESIGITKTLLNQSFQSDERLMGELEGFASATVKTLPYHQEAVERFLAKEPPRFDWDRLAGEDKTR</sequence>
<organism evidence="3 4">
    <name type="scientific">Alicycliphilus denitrificans</name>
    <dbReference type="NCBI Taxonomy" id="179636"/>
    <lineage>
        <taxon>Bacteria</taxon>
        <taxon>Pseudomonadati</taxon>
        <taxon>Pseudomonadota</taxon>
        <taxon>Betaproteobacteria</taxon>
        <taxon>Burkholderiales</taxon>
        <taxon>Comamonadaceae</taxon>
        <taxon>Alicycliphilus</taxon>
    </lineage>
</organism>
<dbReference type="PROSITE" id="PS00166">
    <property type="entry name" value="ENOYL_COA_HYDRATASE"/>
    <property type="match status" value="1"/>
</dbReference>
<dbReference type="AlphaFoldDB" id="A0A858ZVE9"/>
<name>A0A858ZVE9_9BURK</name>
<dbReference type="Gene3D" id="3.90.226.10">
    <property type="entry name" value="2-enoyl-CoA Hydratase, Chain A, domain 1"/>
    <property type="match status" value="1"/>
</dbReference>
<evidence type="ECO:0000256" key="2">
    <source>
        <dbReference type="RuleBase" id="RU003707"/>
    </source>
</evidence>
<protein>
    <submittedName>
        <fullName evidence="3">Enoyl-CoA hydratase/isomerase family protein</fullName>
    </submittedName>
</protein>
<dbReference type="CDD" id="cd06558">
    <property type="entry name" value="crotonase-like"/>
    <property type="match status" value="1"/>
</dbReference>
<dbReference type="RefSeq" id="WP_168727956.1">
    <property type="nucleotide sequence ID" value="NZ_CP051298.1"/>
</dbReference>
<dbReference type="GO" id="GO:0016853">
    <property type="term" value="F:isomerase activity"/>
    <property type="evidence" value="ECO:0007669"/>
    <property type="project" value="UniProtKB-KW"/>
</dbReference>
<comment type="similarity">
    <text evidence="1 2">Belongs to the enoyl-CoA hydratase/isomerase family.</text>
</comment>
<dbReference type="Pfam" id="PF00378">
    <property type="entry name" value="ECH_1"/>
    <property type="match status" value="1"/>
</dbReference>
<evidence type="ECO:0000313" key="3">
    <source>
        <dbReference type="EMBL" id="QKD44664.1"/>
    </source>
</evidence>
<dbReference type="EMBL" id="CP051298">
    <property type="protein sequence ID" value="QKD44664.1"/>
    <property type="molecule type" value="Genomic_DNA"/>
</dbReference>
<dbReference type="PANTHER" id="PTHR43459:SF1">
    <property type="entry name" value="EG:BACN32G11.4 PROTEIN"/>
    <property type="match status" value="1"/>
</dbReference>
<gene>
    <name evidence="3" type="ORF">HF896_14000</name>
</gene>
<dbReference type="InterPro" id="IPR001753">
    <property type="entry name" value="Enoyl-CoA_hydra/iso"/>
</dbReference>
<accession>A0A858ZVE9</accession>
<dbReference type="InterPro" id="IPR018376">
    <property type="entry name" value="Enoyl-CoA_hyd/isom_CS"/>
</dbReference>
<dbReference type="Gene3D" id="1.10.12.10">
    <property type="entry name" value="Lyase 2-enoyl-coa Hydratase, Chain A, domain 2"/>
    <property type="match status" value="1"/>
</dbReference>
<dbReference type="PANTHER" id="PTHR43459">
    <property type="entry name" value="ENOYL-COA HYDRATASE"/>
    <property type="match status" value="1"/>
</dbReference>
<proteinExistence type="inferred from homology"/>
<evidence type="ECO:0000256" key="1">
    <source>
        <dbReference type="ARBA" id="ARBA00005254"/>
    </source>
</evidence>
<evidence type="ECO:0000313" key="4">
    <source>
        <dbReference type="Proteomes" id="UP000500755"/>
    </source>
</evidence>
<dbReference type="SUPFAM" id="SSF52096">
    <property type="entry name" value="ClpP/crotonase"/>
    <property type="match status" value="1"/>
</dbReference>
<dbReference type="InterPro" id="IPR014748">
    <property type="entry name" value="Enoyl-CoA_hydra_C"/>
</dbReference>
<keyword evidence="3" id="KW-0413">Isomerase</keyword>
<dbReference type="InterPro" id="IPR029045">
    <property type="entry name" value="ClpP/crotonase-like_dom_sf"/>
</dbReference>